<name>A0ABR6RFZ0_9BURK</name>
<evidence type="ECO:0000256" key="1">
    <source>
        <dbReference type="SAM" id="Coils"/>
    </source>
</evidence>
<accession>A0ABR6RFZ0</accession>
<dbReference type="Proteomes" id="UP000562492">
    <property type="component" value="Unassembled WGS sequence"/>
</dbReference>
<feature type="transmembrane region" description="Helical" evidence="2">
    <location>
        <begin position="129"/>
        <end position="154"/>
    </location>
</feature>
<dbReference type="EMBL" id="JACHKZ010000011">
    <property type="protein sequence ID" value="MBB6578081.1"/>
    <property type="molecule type" value="Genomic_DNA"/>
</dbReference>
<feature type="coiled-coil region" evidence="1">
    <location>
        <begin position="79"/>
        <end position="106"/>
    </location>
</feature>
<keyword evidence="2" id="KW-1133">Transmembrane helix</keyword>
<keyword evidence="2" id="KW-0812">Transmembrane</keyword>
<dbReference type="RefSeq" id="WP_184708206.1">
    <property type="nucleotide sequence ID" value="NZ_JACHKZ010000011.1"/>
</dbReference>
<keyword evidence="2" id="KW-0472">Membrane</keyword>
<evidence type="ECO:0000256" key="2">
    <source>
        <dbReference type="SAM" id="Phobius"/>
    </source>
</evidence>
<proteinExistence type="predicted"/>
<gene>
    <name evidence="3" type="ORF">HNP33_002156</name>
</gene>
<comment type="caution">
    <text evidence="3">The sequence shown here is derived from an EMBL/GenBank/DDBJ whole genome shotgun (WGS) entry which is preliminary data.</text>
</comment>
<sequence length="163" mass="17043">MARHDFATDSIYQTPPGGDFVRYVEGLLARQSLGHVHQTASQMGSASARIAAKASQGQAKTVSPVSSGRGQKATAPTAADALLERIRQLEGKRQGSTARADKAEEIFSPVASTATGKQPAGQQASVFKLIGWVVMALIGVAFPPLGLVMLVGVIKKAMDNAKK</sequence>
<keyword evidence="1" id="KW-0175">Coiled coil</keyword>
<evidence type="ECO:0000313" key="3">
    <source>
        <dbReference type="EMBL" id="MBB6578081.1"/>
    </source>
</evidence>
<keyword evidence="4" id="KW-1185">Reference proteome</keyword>
<reference evidence="3 4" key="1">
    <citation type="submission" date="2020-08" db="EMBL/GenBank/DDBJ databases">
        <title>Functional genomics of gut bacteria from endangered species of beetles.</title>
        <authorList>
            <person name="Carlos-Shanley C."/>
        </authorList>
    </citation>
    <scope>NUCLEOTIDE SEQUENCE [LARGE SCALE GENOMIC DNA]</scope>
    <source>
        <strain evidence="3 4">S00124</strain>
    </source>
</reference>
<organism evidence="3 4">
    <name type="scientific">Comamonas odontotermitis</name>
    <dbReference type="NCBI Taxonomy" id="379895"/>
    <lineage>
        <taxon>Bacteria</taxon>
        <taxon>Pseudomonadati</taxon>
        <taxon>Pseudomonadota</taxon>
        <taxon>Betaproteobacteria</taxon>
        <taxon>Burkholderiales</taxon>
        <taxon>Comamonadaceae</taxon>
        <taxon>Comamonas</taxon>
    </lineage>
</organism>
<evidence type="ECO:0000313" key="4">
    <source>
        <dbReference type="Proteomes" id="UP000562492"/>
    </source>
</evidence>
<protein>
    <submittedName>
        <fullName evidence="3">Uncharacterized protein</fullName>
    </submittedName>
</protein>